<keyword evidence="4" id="KW-0808">Transferase</keyword>
<dbReference type="CDD" id="cd05387">
    <property type="entry name" value="BY-kinase"/>
    <property type="match status" value="1"/>
</dbReference>
<dbReference type="OrthoDB" id="9808257at2"/>
<evidence type="ECO:0000313" key="4">
    <source>
        <dbReference type="EMBL" id="SFV17032.1"/>
    </source>
</evidence>
<dbReference type="GO" id="GO:0005524">
    <property type="term" value="F:ATP binding"/>
    <property type="evidence" value="ECO:0007669"/>
    <property type="project" value="UniProtKB-KW"/>
</dbReference>
<gene>
    <name evidence="4" type="ORF">SAMN05216552_105815</name>
</gene>
<dbReference type="Pfam" id="PF01656">
    <property type="entry name" value="CbiA"/>
    <property type="match status" value="1"/>
</dbReference>
<feature type="domain" description="CobQ/CobB/MinD/ParA nucleotide binding" evidence="3">
    <location>
        <begin position="139"/>
        <end position="298"/>
    </location>
</feature>
<dbReference type="GO" id="GO:0004713">
    <property type="term" value="F:protein tyrosine kinase activity"/>
    <property type="evidence" value="ECO:0007669"/>
    <property type="project" value="UniProtKB-KW"/>
</dbReference>
<name>A0A1I7M519_9BURK</name>
<dbReference type="InterPro" id="IPR037257">
    <property type="entry name" value="T2SS_E_N_sf"/>
</dbReference>
<sequence>MKTSNPIPIASENASAQRGAAVYRPIGTILKDGGLLSVDAIRAVCETQQLDGTLFGATAIALGMISENDLAEALRHQFGCCRLLGERLNVSAEVVAAYRPDDANMRPLRDLRGMLMLRHLNHCPDGQAIALTSAHRCEGRSLMSANLAVLFAQMNWRTLLIDADFRSPRQHEYFALQNRRGLSSALNGYPIAELLSWIPGLGFLAVMPTGAPPPNPEELLGRSMLAIVLEQVKRDFDIVLIDTPSCELNHEAYSVSACAGNTIVVVKNGHSSVASLKKMRDSLENCQVNILGYVLNEF</sequence>
<keyword evidence="1" id="KW-0547">Nucleotide-binding</keyword>
<dbReference type="InterPro" id="IPR002586">
    <property type="entry name" value="CobQ/CobB/MinD/ParA_Nub-bd_dom"/>
</dbReference>
<dbReference type="EMBL" id="FPBO01000058">
    <property type="protein sequence ID" value="SFV17032.1"/>
    <property type="molecule type" value="Genomic_DNA"/>
</dbReference>
<keyword evidence="2" id="KW-0067">ATP-binding</keyword>
<dbReference type="AlphaFoldDB" id="A0A1I7M519"/>
<dbReference type="PANTHER" id="PTHR32309:SF13">
    <property type="entry name" value="FERRIC ENTEROBACTIN TRANSPORT PROTEIN FEPE"/>
    <property type="match status" value="1"/>
</dbReference>
<dbReference type="NCBIfam" id="TIGR01007">
    <property type="entry name" value="eps_fam"/>
    <property type="match status" value="1"/>
</dbReference>
<dbReference type="InterPro" id="IPR005702">
    <property type="entry name" value="Wzc-like_C"/>
</dbReference>
<dbReference type="PANTHER" id="PTHR32309">
    <property type="entry name" value="TYROSINE-PROTEIN KINASE"/>
    <property type="match status" value="1"/>
</dbReference>
<dbReference type="GO" id="GO:0005886">
    <property type="term" value="C:plasma membrane"/>
    <property type="evidence" value="ECO:0007669"/>
    <property type="project" value="TreeGrafter"/>
</dbReference>
<organism evidence="4 5">
    <name type="scientific">Pseudoduganella namucuonensis</name>
    <dbReference type="NCBI Taxonomy" id="1035707"/>
    <lineage>
        <taxon>Bacteria</taxon>
        <taxon>Pseudomonadati</taxon>
        <taxon>Pseudomonadota</taxon>
        <taxon>Betaproteobacteria</taxon>
        <taxon>Burkholderiales</taxon>
        <taxon>Oxalobacteraceae</taxon>
        <taxon>Telluria group</taxon>
        <taxon>Pseudoduganella</taxon>
    </lineage>
</organism>
<evidence type="ECO:0000259" key="3">
    <source>
        <dbReference type="Pfam" id="PF01656"/>
    </source>
</evidence>
<evidence type="ECO:0000313" key="5">
    <source>
        <dbReference type="Proteomes" id="UP000199391"/>
    </source>
</evidence>
<dbReference type="InterPro" id="IPR027417">
    <property type="entry name" value="P-loop_NTPase"/>
</dbReference>
<dbReference type="SUPFAM" id="SSF52540">
    <property type="entry name" value="P-loop containing nucleoside triphosphate hydrolases"/>
    <property type="match status" value="1"/>
</dbReference>
<keyword evidence="4" id="KW-0418">Kinase</keyword>
<dbReference type="SUPFAM" id="SSF160246">
    <property type="entry name" value="EspE N-terminal domain-like"/>
    <property type="match status" value="1"/>
</dbReference>
<keyword evidence="5" id="KW-1185">Reference proteome</keyword>
<dbReference type="InterPro" id="IPR050445">
    <property type="entry name" value="Bact_polysacc_biosynth/exp"/>
</dbReference>
<keyword evidence="4" id="KW-0829">Tyrosine-protein kinase</keyword>
<reference evidence="5" key="1">
    <citation type="submission" date="2016-10" db="EMBL/GenBank/DDBJ databases">
        <authorList>
            <person name="Varghese N."/>
            <person name="Submissions S."/>
        </authorList>
    </citation>
    <scope>NUCLEOTIDE SEQUENCE [LARGE SCALE GENOMIC DNA]</scope>
    <source>
        <strain evidence="5">CGMCC 1.11014</strain>
    </source>
</reference>
<protein>
    <submittedName>
        <fullName evidence="4">Receptor protein-tyrosine kinase</fullName>
    </submittedName>
</protein>
<evidence type="ECO:0000256" key="2">
    <source>
        <dbReference type="ARBA" id="ARBA00022840"/>
    </source>
</evidence>
<dbReference type="Proteomes" id="UP000199391">
    <property type="component" value="Unassembled WGS sequence"/>
</dbReference>
<accession>A0A1I7M519</accession>
<dbReference type="STRING" id="1035707.SAMN05216552_105815"/>
<dbReference type="RefSeq" id="WP_093561196.1">
    <property type="nucleotide sequence ID" value="NZ_FPBO01000058.1"/>
</dbReference>
<dbReference type="Gene3D" id="3.40.50.300">
    <property type="entry name" value="P-loop containing nucleotide triphosphate hydrolases"/>
    <property type="match status" value="1"/>
</dbReference>
<evidence type="ECO:0000256" key="1">
    <source>
        <dbReference type="ARBA" id="ARBA00022741"/>
    </source>
</evidence>
<keyword evidence="4" id="KW-0675">Receptor</keyword>
<proteinExistence type="predicted"/>